<dbReference type="InterPro" id="IPR023635">
    <property type="entry name" value="Peptide_deformylase"/>
</dbReference>
<dbReference type="PANTHER" id="PTHR10458:SF20">
    <property type="entry name" value="PEPTIDE DEFORMYLASE 1"/>
    <property type="match status" value="1"/>
</dbReference>
<comment type="cofactor">
    <cofactor evidence="6">
        <name>Fe(2+)</name>
        <dbReference type="ChEBI" id="CHEBI:29033"/>
    </cofactor>
    <text evidence="6">Binds 1 Fe(2+) ion.</text>
</comment>
<evidence type="ECO:0000313" key="7">
    <source>
        <dbReference type="EMBL" id="SOH93218.1"/>
    </source>
</evidence>
<keyword evidence="5 6" id="KW-0408">Iron</keyword>
<dbReference type="Pfam" id="PF01327">
    <property type="entry name" value="Pep_deformylase"/>
    <property type="match status" value="1"/>
</dbReference>
<evidence type="ECO:0000313" key="8">
    <source>
        <dbReference type="Proteomes" id="UP000220034"/>
    </source>
</evidence>
<evidence type="ECO:0000256" key="2">
    <source>
        <dbReference type="ARBA" id="ARBA00022723"/>
    </source>
</evidence>
<name>A0A2C9CPS2_9RHOB</name>
<keyword evidence="4 6" id="KW-0648">Protein biosynthesis</keyword>
<dbReference type="HAMAP" id="MF_00163">
    <property type="entry name" value="Pep_deformylase"/>
    <property type="match status" value="1"/>
</dbReference>
<dbReference type="PRINTS" id="PR01576">
    <property type="entry name" value="PDEFORMYLASE"/>
</dbReference>
<feature type="binding site" evidence="6">
    <location>
        <position position="147"/>
    </location>
    <ligand>
        <name>Fe cation</name>
        <dbReference type="ChEBI" id="CHEBI:24875"/>
    </ligand>
</feature>
<keyword evidence="2 6" id="KW-0479">Metal-binding</keyword>
<dbReference type="GO" id="GO:0042586">
    <property type="term" value="F:peptide deformylase activity"/>
    <property type="evidence" value="ECO:0007669"/>
    <property type="project" value="UniProtKB-UniRule"/>
</dbReference>
<feature type="active site" evidence="6">
    <location>
        <position position="148"/>
    </location>
</feature>
<dbReference type="InterPro" id="IPR036821">
    <property type="entry name" value="Peptide_deformylase_sf"/>
</dbReference>
<dbReference type="AlphaFoldDB" id="A0A2C9CPS2"/>
<dbReference type="PIRSF" id="PIRSF004749">
    <property type="entry name" value="Pep_def"/>
    <property type="match status" value="1"/>
</dbReference>
<dbReference type="EC" id="3.5.1.88" evidence="6"/>
<organism evidence="7 8">
    <name type="scientific">Pontivivens marinum</name>
    <dbReference type="NCBI Taxonomy" id="1690039"/>
    <lineage>
        <taxon>Bacteria</taxon>
        <taxon>Pseudomonadati</taxon>
        <taxon>Pseudomonadota</taxon>
        <taxon>Alphaproteobacteria</taxon>
        <taxon>Rhodobacterales</taxon>
        <taxon>Paracoccaceae</taxon>
        <taxon>Pontivivens</taxon>
    </lineage>
</organism>
<evidence type="ECO:0000256" key="6">
    <source>
        <dbReference type="HAMAP-Rule" id="MF_00163"/>
    </source>
</evidence>
<evidence type="ECO:0000256" key="3">
    <source>
        <dbReference type="ARBA" id="ARBA00022801"/>
    </source>
</evidence>
<proteinExistence type="inferred from homology"/>
<sequence>MRTIVTAPAAVLSGIAAPVTDFGTVWLRDLIADMARIRHEMGGAGIAAPQVGEGVRLFLLDATQPDGTTLLRHAGTPKMIVANPVITDTSGDPEEGAEGCLSIPATLHPDGRVAITRPPQIAWQGQSPDGAPIGGTLDGFGARAFQHELDHLNGILITDHR</sequence>
<comment type="similarity">
    <text evidence="1 6">Belongs to the polypeptide deformylase family.</text>
</comment>
<evidence type="ECO:0000256" key="5">
    <source>
        <dbReference type="ARBA" id="ARBA00023004"/>
    </source>
</evidence>
<feature type="binding site" evidence="6">
    <location>
        <position position="151"/>
    </location>
    <ligand>
        <name>Fe cation</name>
        <dbReference type="ChEBI" id="CHEBI:24875"/>
    </ligand>
</feature>
<dbReference type="RefSeq" id="WP_097928741.1">
    <property type="nucleotide sequence ID" value="NZ_OCTN01000001.1"/>
</dbReference>
<dbReference type="GO" id="GO:0006412">
    <property type="term" value="P:translation"/>
    <property type="evidence" value="ECO:0007669"/>
    <property type="project" value="UniProtKB-UniRule"/>
</dbReference>
<evidence type="ECO:0000256" key="4">
    <source>
        <dbReference type="ARBA" id="ARBA00022917"/>
    </source>
</evidence>
<comment type="catalytic activity">
    <reaction evidence="6">
        <text>N-terminal N-formyl-L-methionyl-[peptide] + H2O = N-terminal L-methionyl-[peptide] + formate</text>
        <dbReference type="Rhea" id="RHEA:24420"/>
        <dbReference type="Rhea" id="RHEA-COMP:10639"/>
        <dbReference type="Rhea" id="RHEA-COMP:10640"/>
        <dbReference type="ChEBI" id="CHEBI:15377"/>
        <dbReference type="ChEBI" id="CHEBI:15740"/>
        <dbReference type="ChEBI" id="CHEBI:49298"/>
        <dbReference type="ChEBI" id="CHEBI:64731"/>
        <dbReference type="EC" id="3.5.1.88"/>
    </reaction>
</comment>
<comment type="function">
    <text evidence="6">Removes the formyl group from the N-terminal Met of newly synthesized proteins. Requires at least a dipeptide for an efficient rate of reaction. N-terminal L-methionine is a prerequisite for activity but the enzyme has broad specificity at other positions.</text>
</comment>
<keyword evidence="8" id="KW-1185">Reference proteome</keyword>
<dbReference type="PANTHER" id="PTHR10458">
    <property type="entry name" value="PEPTIDE DEFORMYLASE"/>
    <property type="match status" value="1"/>
</dbReference>
<dbReference type="CDD" id="cd00487">
    <property type="entry name" value="Pep_deformylase"/>
    <property type="match status" value="1"/>
</dbReference>
<dbReference type="Gene3D" id="3.90.45.10">
    <property type="entry name" value="Peptide deformylase"/>
    <property type="match status" value="1"/>
</dbReference>
<accession>A0A2C9CPS2</accession>
<dbReference type="Proteomes" id="UP000220034">
    <property type="component" value="Unassembled WGS sequence"/>
</dbReference>
<gene>
    <name evidence="6" type="primary">def</name>
    <name evidence="7" type="ORF">SAMN06273572_1011073</name>
</gene>
<keyword evidence="3 6" id="KW-0378">Hydrolase</keyword>
<dbReference type="OrthoDB" id="9804313at2"/>
<dbReference type="GO" id="GO:0046872">
    <property type="term" value="F:metal ion binding"/>
    <property type="evidence" value="ECO:0007669"/>
    <property type="project" value="UniProtKB-KW"/>
</dbReference>
<feature type="binding site" evidence="6">
    <location>
        <position position="100"/>
    </location>
    <ligand>
        <name>Fe cation</name>
        <dbReference type="ChEBI" id="CHEBI:24875"/>
    </ligand>
</feature>
<evidence type="ECO:0000256" key="1">
    <source>
        <dbReference type="ARBA" id="ARBA00010759"/>
    </source>
</evidence>
<dbReference type="SUPFAM" id="SSF56420">
    <property type="entry name" value="Peptide deformylase"/>
    <property type="match status" value="1"/>
</dbReference>
<reference evidence="8" key="1">
    <citation type="submission" date="2017-09" db="EMBL/GenBank/DDBJ databases">
        <authorList>
            <person name="Varghese N."/>
            <person name="Submissions S."/>
        </authorList>
    </citation>
    <scope>NUCLEOTIDE SEQUENCE [LARGE SCALE GENOMIC DNA]</scope>
    <source>
        <strain evidence="8">C7</strain>
    </source>
</reference>
<protein>
    <recommendedName>
        <fullName evidence="6">Peptide deformylase</fullName>
        <shortName evidence="6">PDF</shortName>
        <ecNumber evidence="6">3.5.1.88</ecNumber>
    </recommendedName>
    <alternativeName>
        <fullName evidence="6">Polypeptide deformylase</fullName>
    </alternativeName>
</protein>
<dbReference type="EMBL" id="OCTN01000001">
    <property type="protein sequence ID" value="SOH93218.1"/>
    <property type="molecule type" value="Genomic_DNA"/>
</dbReference>